<feature type="repeat" description="WD" evidence="4">
    <location>
        <begin position="8"/>
        <end position="38"/>
    </location>
</feature>
<proteinExistence type="predicted"/>
<dbReference type="Pfam" id="PF00400">
    <property type="entry name" value="WD40"/>
    <property type="match status" value="7"/>
</dbReference>
<dbReference type="SUPFAM" id="SSF47769">
    <property type="entry name" value="SAM/Pointed domain"/>
    <property type="match status" value="1"/>
</dbReference>
<evidence type="ECO:0000256" key="4">
    <source>
        <dbReference type="PROSITE-ProRule" id="PRU00221"/>
    </source>
</evidence>
<evidence type="ECO:0000313" key="8">
    <source>
        <dbReference type="Proteomes" id="UP000264800"/>
    </source>
</evidence>
<evidence type="ECO:0000256" key="2">
    <source>
        <dbReference type="ARBA" id="ARBA00022574"/>
    </source>
</evidence>
<dbReference type="SMART" id="SM00320">
    <property type="entry name" value="WD40"/>
    <property type="match status" value="7"/>
</dbReference>
<dbReference type="Pfam" id="PF04564">
    <property type="entry name" value="U-box"/>
    <property type="match status" value="1"/>
</dbReference>
<dbReference type="InterPro" id="IPR003613">
    <property type="entry name" value="Ubox_domain"/>
</dbReference>
<dbReference type="AlphaFoldDB" id="A0A3Q3B336"/>
<feature type="domain" description="U-box" evidence="6">
    <location>
        <begin position="407"/>
        <end position="478"/>
    </location>
</feature>
<evidence type="ECO:0000259" key="6">
    <source>
        <dbReference type="PROSITE" id="PS51698"/>
    </source>
</evidence>
<dbReference type="Proteomes" id="UP000264800">
    <property type="component" value="Unplaced"/>
</dbReference>
<reference evidence="7" key="2">
    <citation type="submission" date="2025-09" db="UniProtKB">
        <authorList>
            <consortium name="Ensembl"/>
        </authorList>
    </citation>
    <scope>IDENTIFICATION</scope>
</reference>
<dbReference type="SMART" id="SM00504">
    <property type="entry name" value="Ubox"/>
    <property type="match status" value="1"/>
</dbReference>
<dbReference type="KEGG" id="kmr:108240754"/>
<dbReference type="RefSeq" id="XP_017279951.1">
    <property type="nucleotide sequence ID" value="XM_017424462.1"/>
</dbReference>
<dbReference type="Gene3D" id="2.130.10.10">
    <property type="entry name" value="YVTN repeat-like/Quinoprotein amine dehydrogenase"/>
    <property type="match status" value="3"/>
</dbReference>
<dbReference type="GO" id="GO:0004842">
    <property type="term" value="F:ubiquitin-protein transferase activity"/>
    <property type="evidence" value="ECO:0007669"/>
    <property type="project" value="InterPro"/>
</dbReference>
<evidence type="ECO:0000259" key="5">
    <source>
        <dbReference type="PROSITE" id="PS50105"/>
    </source>
</evidence>
<dbReference type="GeneTree" id="ENSGT00940000157230"/>
<dbReference type="PROSITE" id="PS50082">
    <property type="entry name" value="WD_REPEATS_2"/>
    <property type="match status" value="5"/>
</dbReference>
<organism evidence="7 8">
    <name type="scientific">Kryptolebias marmoratus</name>
    <name type="common">Mangrove killifish</name>
    <name type="synonym">Rivulus marmoratus</name>
    <dbReference type="NCBI Taxonomy" id="37003"/>
    <lineage>
        <taxon>Eukaryota</taxon>
        <taxon>Metazoa</taxon>
        <taxon>Chordata</taxon>
        <taxon>Craniata</taxon>
        <taxon>Vertebrata</taxon>
        <taxon>Euteleostomi</taxon>
        <taxon>Actinopterygii</taxon>
        <taxon>Neopterygii</taxon>
        <taxon>Teleostei</taxon>
        <taxon>Neoteleostei</taxon>
        <taxon>Acanthomorphata</taxon>
        <taxon>Ovalentaria</taxon>
        <taxon>Atherinomorphae</taxon>
        <taxon>Cyprinodontiformes</taxon>
        <taxon>Rivulidae</taxon>
        <taxon>Kryptolebias</taxon>
    </lineage>
</organism>
<dbReference type="PROSITE" id="PS50294">
    <property type="entry name" value="WD_REPEATS_REGION"/>
    <property type="match status" value="3"/>
</dbReference>
<dbReference type="InterPro" id="IPR036322">
    <property type="entry name" value="WD40_repeat_dom_sf"/>
</dbReference>
<dbReference type="SUPFAM" id="SSF50978">
    <property type="entry name" value="WD40 repeat-like"/>
    <property type="match status" value="1"/>
</dbReference>
<dbReference type="SMART" id="SM00454">
    <property type="entry name" value="SAM"/>
    <property type="match status" value="1"/>
</dbReference>
<dbReference type="OMA" id="WDFPSKT"/>
<sequence>MVSLIRTLRHHTDEVSCCAFSPSLLVTGSGDKSLRVYNTADFTELPFSPLTGHGYGVRSCCFSSCGGFLLSCSADGSALVWSPETGELLEALQHPGRSPLRVCALAPDSSLLVGGACDGTLALWDFPSKTLRSCTAVSEASVVACCFSPCGQMFVTGCSLGDLKLWDADVSLLHAHKDAHDLGVTCCSFAPQFEVESCGVEFRLASCGQDSQLKVWIVSQHDGAVWVMKLLHTLTAQSAPVLSCVFSADGELLVSGSMDKSVTIYDANQGTLLHTLKQHDRYVTAVAVSPTFGLIATGSMDRSVNVWRIGDEETAAESQQTPCQGRKLPGHSRLLLADWTEQDVQTWLCEEGLEELVAVFKANNIDGPELHHLTKETVAELGIESVGLRGRLLRKIEALKAEQSGSEAPDEFLCPITRELMKDPVIAADGYSYERVSIESWIRGKNKTSPMTNLPLQTTLLTPNRSLKMAITRWKTSQ</sequence>
<protein>
    <recommendedName>
        <fullName evidence="1">WD repeat, SAM and U-box domain-containing protein 1</fullName>
    </recommendedName>
</protein>
<dbReference type="CDD" id="cd16655">
    <property type="entry name" value="RING-Ubox_WDSUB1-like"/>
    <property type="match status" value="1"/>
</dbReference>
<dbReference type="Gene3D" id="3.30.40.10">
    <property type="entry name" value="Zinc/RING finger domain, C3HC4 (zinc finger)"/>
    <property type="match status" value="1"/>
</dbReference>
<accession>A0A3Q3B336</accession>
<feature type="repeat" description="WD" evidence="4">
    <location>
        <begin position="234"/>
        <end position="275"/>
    </location>
</feature>
<keyword evidence="2 4" id="KW-0853">WD repeat</keyword>
<reference evidence="7" key="1">
    <citation type="submission" date="2025-08" db="UniProtKB">
        <authorList>
            <consortium name="Ensembl"/>
        </authorList>
    </citation>
    <scope>IDENTIFICATION</scope>
</reference>
<dbReference type="GO" id="GO:0016567">
    <property type="term" value="P:protein ubiquitination"/>
    <property type="evidence" value="ECO:0007669"/>
    <property type="project" value="InterPro"/>
</dbReference>
<dbReference type="SUPFAM" id="SSF57850">
    <property type="entry name" value="RING/U-box"/>
    <property type="match status" value="1"/>
</dbReference>
<feature type="repeat" description="WD" evidence="4">
    <location>
        <begin position="104"/>
        <end position="125"/>
    </location>
</feature>
<keyword evidence="8" id="KW-1185">Reference proteome</keyword>
<dbReference type="PANTHER" id="PTHR46573">
    <property type="entry name" value="WD REPEAT, SAM AND U-BOX DOMAIN-CONTAINING PROTEIN 1"/>
    <property type="match status" value="1"/>
</dbReference>
<keyword evidence="3" id="KW-0677">Repeat</keyword>
<dbReference type="PROSITE" id="PS50105">
    <property type="entry name" value="SAM_DOMAIN"/>
    <property type="match status" value="1"/>
</dbReference>
<dbReference type="InterPro" id="IPR001660">
    <property type="entry name" value="SAM"/>
</dbReference>
<dbReference type="InterPro" id="IPR015943">
    <property type="entry name" value="WD40/YVTN_repeat-like_dom_sf"/>
</dbReference>
<evidence type="ECO:0000313" key="7">
    <source>
        <dbReference type="Ensembl" id="ENSKMAP00000018419.1"/>
    </source>
</evidence>
<name>A0A3Q3B336_KRYMA</name>
<dbReference type="PANTHER" id="PTHR46573:SF1">
    <property type="entry name" value="WD REPEAT, SAM AND U-BOX DOMAIN-CONTAINING PROTEIN 1"/>
    <property type="match status" value="1"/>
</dbReference>
<dbReference type="Gene3D" id="1.10.150.50">
    <property type="entry name" value="Transcription Factor, Ets-1"/>
    <property type="match status" value="1"/>
</dbReference>
<dbReference type="InterPro" id="IPR013083">
    <property type="entry name" value="Znf_RING/FYVE/PHD"/>
</dbReference>
<dbReference type="PRINTS" id="PR00320">
    <property type="entry name" value="GPROTEINBRPT"/>
</dbReference>
<feature type="repeat" description="WD" evidence="4">
    <location>
        <begin position="276"/>
        <end position="317"/>
    </location>
</feature>
<evidence type="ECO:0000256" key="1">
    <source>
        <dbReference type="ARBA" id="ARBA00020894"/>
    </source>
</evidence>
<dbReference type="Pfam" id="PF00536">
    <property type="entry name" value="SAM_1"/>
    <property type="match status" value="1"/>
</dbReference>
<feature type="repeat" description="WD" evidence="4">
    <location>
        <begin position="50"/>
        <end position="91"/>
    </location>
</feature>
<feature type="domain" description="SAM" evidence="5">
    <location>
        <begin position="339"/>
        <end position="402"/>
    </location>
</feature>
<dbReference type="InterPro" id="IPR020472">
    <property type="entry name" value="WD40_PAC1"/>
</dbReference>
<dbReference type="CDD" id="cd00200">
    <property type="entry name" value="WD40"/>
    <property type="match status" value="1"/>
</dbReference>
<dbReference type="InterPro" id="IPR052085">
    <property type="entry name" value="WD-SAM-U-box"/>
</dbReference>
<dbReference type="Ensembl" id="ENSKMAT00000018675.1">
    <property type="protein sequence ID" value="ENSKMAP00000018419.1"/>
    <property type="gene ID" value="ENSKMAG00000013718.1"/>
</dbReference>
<evidence type="ECO:0000256" key="3">
    <source>
        <dbReference type="ARBA" id="ARBA00022737"/>
    </source>
</evidence>
<dbReference type="GeneID" id="108240754"/>
<dbReference type="STRING" id="37003.ENSKMAP00000018419"/>
<dbReference type="InterPro" id="IPR001680">
    <property type="entry name" value="WD40_rpt"/>
</dbReference>
<dbReference type="PROSITE" id="PS51698">
    <property type="entry name" value="U_BOX"/>
    <property type="match status" value="1"/>
</dbReference>
<dbReference type="InterPro" id="IPR013761">
    <property type="entry name" value="SAM/pointed_sf"/>
</dbReference>
<dbReference type="OrthoDB" id="10064100at2759"/>